<dbReference type="SUPFAM" id="SSF55486">
    <property type="entry name" value="Metalloproteases ('zincins'), catalytic domain"/>
    <property type="match status" value="1"/>
</dbReference>
<evidence type="ECO:0000313" key="4">
    <source>
        <dbReference type="Proteomes" id="UP000035337"/>
    </source>
</evidence>
<dbReference type="KEGG" id="epo:Epro_0593"/>
<name>A0A0G3WJE5_9BACT</name>
<feature type="chain" id="PRO_5005186170" description="Peptidase M6-like domain-containing protein" evidence="1">
    <location>
        <begin position="21"/>
        <end position="962"/>
    </location>
</feature>
<dbReference type="PANTHER" id="PTHR41775">
    <property type="entry name" value="SECRETED PROTEIN-RELATED"/>
    <property type="match status" value="1"/>
</dbReference>
<evidence type="ECO:0000259" key="2">
    <source>
        <dbReference type="Pfam" id="PF05547"/>
    </source>
</evidence>
<dbReference type="Gene3D" id="2.60.40.4070">
    <property type="match status" value="1"/>
</dbReference>
<keyword evidence="4" id="KW-1185">Reference proteome</keyword>
<sequence length="962" mass="104097">MRKIILTAVLSFLFCGEIFAVSASPALFDALQPDGEKVSLRVQGDEFYHWTEDKDGYTVIQDTPTKEWRYARRGVNGKLEKTQYKVSGRVNPASLSFNKHVKAEGFQNIANSRRALMLSDDKNVYKESLKKSAATKANLLKSSPQLSGSPTVFKHLVLLVAFSDKPFRLSNPEQVFLDFFDKANYTDYGALGSVNDFYNASSYGQLQVESVVSPVITLSSTSGYYAGASGTLYARQMVQQALVLLDASHTFDFAQFDQDGDGRIDFITVVHAGGGMEAGVSDAIWSHKWNISPFFTTWDGKRISSYNTIPELRGSNESAAQISRIGVAAHELGHAMLHLPDLYDTTYASYGVGNYDIMGGGSWNGPGSDGSSPALFSAWTKYFSGFIDPVEISSSSYFSLPAAATDQTAFYKFSGPQFRFNEYYLIENRQGIGFDQYLPGSSRGVLIWHVDERKLNNGDNNDPSHYLLDLQEADGSNGLAVNLSKGRDSFYYRNNNNPQFTNTSNPSSIGWDGYPADIAISQISATGSTMTFKASRKITISSVTQNVAVKTVPVNFSITGNDFPSSATVKLINGANQIYASNVSVLSSSAISASVTFASSAASGLYGLQIIDNVSGDSETKTGVMTVYAYPQVTSLSANYVLLSGTATETIYIDVNGSNFVNSYTSFYIKNDNNGSVLNSTASFANSNQINLNFQAYMANIGTWTVYMSPYPGVSAAPALNFYIGMSSAGQPIDPLYDVEIPFPVEFSNGAVGTGSALIRSATFNPGVVVSVSQNKNLPAENLNGIKLKHTNLGVDFSASGHQPAKTILLKIPYTVADIAGLDEDSLVIARYQNGSWLPVVSSVVDKQNKYVSAQLDHLSIFALMSFAHTTNLDNVIGYPNPLKPHKGQAWSQATFTNLPDGAQITIYTSSGEKITALQLAGAIAIWDGKNSNGEFVASGVYMALIKDLSGNKKVIKIAVER</sequence>
<dbReference type="OrthoDB" id="9813478at2"/>
<evidence type="ECO:0000256" key="1">
    <source>
        <dbReference type="SAM" id="SignalP"/>
    </source>
</evidence>
<dbReference type="GO" id="GO:0006508">
    <property type="term" value="P:proteolysis"/>
    <property type="evidence" value="ECO:0007669"/>
    <property type="project" value="InterPro"/>
</dbReference>
<dbReference type="Proteomes" id="UP000035337">
    <property type="component" value="Chromosome"/>
</dbReference>
<feature type="signal peptide" evidence="1">
    <location>
        <begin position="1"/>
        <end position="20"/>
    </location>
</feature>
<reference evidence="3 4" key="1">
    <citation type="submission" date="2014-09" db="EMBL/GenBank/DDBJ databases">
        <title>Complete genome sequence of Endomicrobium proavitum.</title>
        <authorList>
            <person name="Zheng H."/>
        </authorList>
    </citation>
    <scope>NUCLEOTIDE SEQUENCE [LARGE SCALE GENOMIC DNA]</scope>
    <source>
        <strain evidence="3 4">Rsa215</strain>
    </source>
</reference>
<organism evidence="3 4">
    <name type="scientific">Endomicrobium proavitum</name>
    <dbReference type="NCBI Taxonomy" id="1408281"/>
    <lineage>
        <taxon>Bacteria</taxon>
        <taxon>Pseudomonadati</taxon>
        <taxon>Elusimicrobiota</taxon>
        <taxon>Endomicrobiia</taxon>
        <taxon>Endomicrobiales</taxon>
        <taxon>Endomicrobiaceae</taxon>
        <taxon>Endomicrobium</taxon>
    </lineage>
</organism>
<keyword evidence="1" id="KW-0732">Signal</keyword>
<proteinExistence type="predicted"/>
<dbReference type="GO" id="GO:0008233">
    <property type="term" value="F:peptidase activity"/>
    <property type="evidence" value="ECO:0007669"/>
    <property type="project" value="InterPro"/>
</dbReference>
<protein>
    <recommendedName>
        <fullName evidence="2">Peptidase M6-like domain-containing protein</fullName>
    </recommendedName>
</protein>
<accession>A0A0G3WJE5</accession>
<dbReference type="RefSeq" id="WP_052570477.1">
    <property type="nucleotide sequence ID" value="NZ_CP009498.1"/>
</dbReference>
<feature type="domain" description="Peptidase M6-like" evidence="2">
    <location>
        <begin position="150"/>
        <end position="383"/>
    </location>
</feature>
<dbReference type="Pfam" id="PF05547">
    <property type="entry name" value="Peptidase_M6"/>
    <property type="match status" value="1"/>
</dbReference>
<dbReference type="STRING" id="1408281.Epro_0593"/>
<dbReference type="EMBL" id="CP009498">
    <property type="protein sequence ID" value="AKL97972.1"/>
    <property type="molecule type" value="Genomic_DNA"/>
</dbReference>
<gene>
    <name evidence="3" type="ORF">Epro_0593</name>
</gene>
<dbReference type="PANTHER" id="PTHR41775:SF1">
    <property type="entry name" value="PEPTIDASE M6-LIKE DOMAIN-CONTAINING PROTEIN"/>
    <property type="match status" value="1"/>
</dbReference>
<dbReference type="InterPro" id="IPR008757">
    <property type="entry name" value="Peptidase_M6-like_domain"/>
</dbReference>
<dbReference type="AlphaFoldDB" id="A0A0G3WJE5"/>
<dbReference type="NCBIfam" id="TIGR03296">
    <property type="entry name" value="M6dom_TIGR03296"/>
    <property type="match status" value="1"/>
</dbReference>
<evidence type="ECO:0000313" key="3">
    <source>
        <dbReference type="EMBL" id="AKL97972.1"/>
    </source>
</evidence>